<protein>
    <submittedName>
        <fullName evidence="1">Uncharacterized protein</fullName>
    </submittedName>
</protein>
<sequence>MERHDRGGASTPTNNMRNIEGNSSGRRAVLHAAAMSNGHSPPPPVPNLRKVASSSNLSASAPMPAAQIINLSREAMRHALENEKPVPEASTAVTGVNTGVTVDLSRKNIKQLPEEVVDIVNNGLERLALSHNQLSTLPSRFTEITSLRYLNIRANQLSEFPMPLCELNRLEILDLGRNQLSVLPSDIVKLSSLKVLSIRKNQIRELPICLAEMGSLQVIKFEGNPLVFPPKEVLQAQAPSPPNDGFGRDTDVTEVAITLHIKRFMKQYTQHGGRSEGENTSDDMSETGSEAPRPLKRVVSGRFPVKVNGTEVNDMRSPVVGRPPPLPSRAHYRGLSQQSTTMRRPGVMPLTLGNANERVRSNSETIVRERERSESRNRRMGMLAKKGSDLGTLDETKANNRFSHYRGLSHESAMQGAPMRPKDPSTPVDSYPQRPLYVRRLSVLPERRRESRFYDPVVEAAKGLLYSVFQIHPMIQMLMGLTNENSAKRSSLEIVFYNTNMHVEELEQEIQKHETAIARDDDHSQRENENVHRACQTLVSAYGHVCTLLADNIDTFVDNGDPRYIRTLLMLLYNSVMELRVTISSAFGEQAQQRAPNSGMLDTGNTLRPHIRLPSAVSLTQRPYPPRGRPGTAVHNPGNLRVATDVSGPPGPHGHNLRRVHPPGSATPRSGESFTSINSRDVGSDMSEEDAQFDKIFLALQKSTDVVLQTLPRFNGQLTNGFNRALQGGAPNDGIQKWKRLIGMVNNTIQQTEILKSRLSLIKLKEPGLRSQVGFWNLCSNFESSWTATASIIKASFSMLPLPNDTKYRLRPIHQAMKMTRSLIMQSPWHHLYESMDGNGHTAYPGDGPPMSPTQVPITPQTAALGPAMQATMPKTPQNPSLSAAFHGNVFDRADALMANPGVSMSRPGFPRKGNHSGFNSLSSVNQFTPY</sequence>
<dbReference type="EMBL" id="CM047942">
    <property type="protein sequence ID" value="KAI9901713.1"/>
    <property type="molecule type" value="Genomic_DNA"/>
</dbReference>
<comment type="caution">
    <text evidence="1">The sequence shown here is derived from an EMBL/GenBank/DDBJ whole genome shotgun (WGS) entry which is preliminary data.</text>
</comment>
<evidence type="ECO:0000313" key="1">
    <source>
        <dbReference type="EMBL" id="KAI9901713.1"/>
    </source>
</evidence>
<evidence type="ECO:0000313" key="2">
    <source>
        <dbReference type="Proteomes" id="UP001163324"/>
    </source>
</evidence>
<accession>A0ACC0V687</accession>
<keyword evidence="2" id="KW-1185">Reference proteome</keyword>
<name>A0ACC0V687_9HYPO</name>
<gene>
    <name evidence="1" type="ORF">N3K66_003530</name>
</gene>
<organism evidence="1 2">
    <name type="scientific">Trichothecium roseum</name>
    <dbReference type="NCBI Taxonomy" id="47278"/>
    <lineage>
        <taxon>Eukaryota</taxon>
        <taxon>Fungi</taxon>
        <taxon>Dikarya</taxon>
        <taxon>Ascomycota</taxon>
        <taxon>Pezizomycotina</taxon>
        <taxon>Sordariomycetes</taxon>
        <taxon>Hypocreomycetidae</taxon>
        <taxon>Hypocreales</taxon>
        <taxon>Hypocreales incertae sedis</taxon>
        <taxon>Trichothecium</taxon>
    </lineage>
</organism>
<reference evidence="1" key="1">
    <citation type="submission" date="2022-10" db="EMBL/GenBank/DDBJ databases">
        <title>Complete Genome of Trichothecium roseum strain YXFP-22015, a Plant Pathogen Isolated from Citrus.</title>
        <authorList>
            <person name="Wang Y."/>
            <person name="Zhu L."/>
        </authorList>
    </citation>
    <scope>NUCLEOTIDE SEQUENCE</scope>
    <source>
        <strain evidence="1">YXFP-22015</strain>
    </source>
</reference>
<dbReference type="Proteomes" id="UP001163324">
    <property type="component" value="Chromosome 3"/>
</dbReference>
<proteinExistence type="predicted"/>